<dbReference type="EMBL" id="KQ964253">
    <property type="protein sequence ID" value="KXJ90042.1"/>
    <property type="molecule type" value="Genomic_DNA"/>
</dbReference>
<sequence>MAKCFDITGKANANFKPCLSLNGASPCCGQTDLCMDNGLCLNAGGNQAYTIQGCTDTNWNAPCRPICKQGDLNDTMGMYYVQYCWDTDPGSESKTQWCCGKDCCKNALVNKVKLDVAKQLYHPGEASIAAFITATTTLTAAAAPATGNAFAPGGSVSQDEHRQMMIKLSAGLGVPLGILALFSLFAVFFWYSRARHWRGNSAGRSETTIVGGDGGAAISTPGTGYADRQASDASPSKPFNMATTWPASRPGSNQLYRPSVVSNPTSQPMVDVSPTSPGSAELDNNMVHQLHGYETAEQQRHYYNGASYPS</sequence>
<organism evidence="3 4">
    <name type="scientific">Microdochium bolleyi</name>
    <dbReference type="NCBI Taxonomy" id="196109"/>
    <lineage>
        <taxon>Eukaryota</taxon>
        <taxon>Fungi</taxon>
        <taxon>Dikarya</taxon>
        <taxon>Ascomycota</taxon>
        <taxon>Pezizomycotina</taxon>
        <taxon>Sordariomycetes</taxon>
        <taxon>Xylariomycetidae</taxon>
        <taxon>Xylariales</taxon>
        <taxon>Microdochiaceae</taxon>
        <taxon>Microdochium</taxon>
    </lineage>
</organism>
<evidence type="ECO:0000256" key="2">
    <source>
        <dbReference type="SAM" id="Phobius"/>
    </source>
</evidence>
<evidence type="ECO:0000256" key="1">
    <source>
        <dbReference type="SAM" id="MobiDB-lite"/>
    </source>
</evidence>
<evidence type="ECO:0000313" key="4">
    <source>
        <dbReference type="Proteomes" id="UP000070501"/>
    </source>
</evidence>
<keyword evidence="4" id="KW-1185">Reference proteome</keyword>
<keyword evidence="2" id="KW-0472">Membrane</keyword>
<accession>A0A136IYN0</accession>
<gene>
    <name evidence="3" type="ORF">Micbo1qcDRAFT_176604</name>
</gene>
<dbReference type="AlphaFoldDB" id="A0A136IYN0"/>
<keyword evidence="2" id="KW-0812">Transmembrane</keyword>
<feature type="transmembrane region" description="Helical" evidence="2">
    <location>
        <begin position="168"/>
        <end position="191"/>
    </location>
</feature>
<dbReference type="Proteomes" id="UP000070501">
    <property type="component" value="Unassembled WGS sequence"/>
</dbReference>
<dbReference type="InParanoid" id="A0A136IYN0"/>
<proteinExistence type="predicted"/>
<feature type="compositionally biased region" description="Polar residues" evidence="1">
    <location>
        <begin position="241"/>
        <end position="278"/>
    </location>
</feature>
<dbReference type="OrthoDB" id="5215637at2759"/>
<evidence type="ECO:0000313" key="3">
    <source>
        <dbReference type="EMBL" id="KXJ90042.1"/>
    </source>
</evidence>
<keyword evidence="2" id="KW-1133">Transmembrane helix</keyword>
<feature type="region of interest" description="Disordered" evidence="1">
    <location>
        <begin position="212"/>
        <end position="283"/>
    </location>
</feature>
<evidence type="ECO:0008006" key="5">
    <source>
        <dbReference type="Google" id="ProtNLM"/>
    </source>
</evidence>
<name>A0A136IYN0_9PEZI</name>
<reference evidence="4" key="1">
    <citation type="submission" date="2016-02" db="EMBL/GenBank/DDBJ databases">
        <title>Draft genome sequence of Microdochium bolleyi, a fungal endophyte of beachgrass.</title>
        <authorList>
            <consortium name="DOE Joint Genome Institute"/>
            <person name="David A.S."/>
            <person name="May G."/>
            <person name="Haridas S."/>
            <person name="Lim J."/>
            <person name="Wang M."/>
            <person name="Labutti K."/>
            <person name="Lipzen A."/>
            <person name="Barry K."/>
            <person name="Grigoriev I.V."/>
        </authorList>
    </citation>
    <scope>NUCLEOTIDE SEQUENCE [LARGE SCALE GENOMIC DNA]</scope>
    <source>
        <strain evidence="4">J235TASD1</strain>
    </source>
</reference>
<dbReference type="STRING" id="196109.A0A136IYN0"/>
<protein>
    <recommendedName>
        <fullName evidence="5">Mid2 domain-containing protein</fullName>
    </recommendedName>
</protein>